<dbReference type="InterPro" id="IPR044861">
    <property type="entry name" value="IPNS-like_FE2OG_OXY"/>
</dbReference>
<proteinExistence type="inferred from homology"/>
<evidence type="ECO:0000259" key="6">
    <source>
        <dbReference type="PROSITE" id="PS51471"/>
    </source>
</evidence>
<gene>
    <name evidence="7" type="ORF">J1N35_016542</name>
</gene>
<feature type="domain" description="Fe2OG dioxygenase" evidence="6">
    <location>
        <begin position="503"/>
        <end position="602"/>
    </location>
</feature>
<dbReference type="Gene3D" id="2.60.120.330">
    <property type="entry name" value="B-lactam Antibiotic, Isopenicillin N Synthase, Chain"/>
    <property type="match status" value="2"/>
</dbReference>
<name>A0A9D3VMI7_9ROSI</name>
<keyword evidence="3" id="KW-0479">Metal-binding</keyword>
<keyword evidence="4" id="KW-0560">Oxidoreductase</keyword>
<organism evidence="7 8">
    <name type="scientific">Gossypium stocksii</name>
    <dbReference type="NCBI Taxonomy" id="47602"/>
    <lineage>
        <taxon>Eukaryota</taxon>
        <taxon>Viridiplantae</taxon>
        <taxon>Streptophyta</taxon>
        <taxon>Embryophyta</taxon>
        <taxon>Tracheophyta</taxon>
        <taxon>Spermatophyta</taxon>
        <taxon>Magnoliopsida</taxon>
        <taxon>eudicotyledons</taxon>
        <taxon>Gunneridae</taxon>
        <taxon>Pentapetalae</taxon>
        <taxon>rosids</taxon>
        <taxon>malvids</taxon>
        <taxon>Malvales</taxon>
        <taxon>Malvaceae</taxon>
        <taxon>Malvoideae</taxon>
        <taxon>Gossypium</taxon>
    </lineage>
</organism>
<dbReference type="OrthoDB" id="288590at2759"/>
<dbReference type="FunFam" id="2.60.120.330:FF:000026">
    <property type="entry name" value="DIBOA-glucoside dioxygenase BX6"/>
    <property type="match status" value="1"/>
</dbReference>
<dbReference type="Proteomes" id="UP000828251">
    <property type="component" value="Unassembled WGS sequence"/>
</dbReference>
<dbReference type="EMBL" id="JAIQCV010000006">
    <property type="protein sequence ID" value="KAH1089285.1"/>
    <property type="molecule type" value="Genomic_DNA"/>
</dbReference>
<comment type="caution">
    <text evidence="7">The sequence shown here is derived from an EMBL/GenBank/DDBJ whole genome shotgun (WGS) entry which is preliminary data.</text>
</comment>
<evidence type="ECO:0000256" key="2">
    <source>
        <dbReference type="ARBA" id="ARBA00008056"/>
    </source>
</evidence>
<dbReference type="FunFam" id="2.60.120.330:FF:000005">
    <property type="entry name" value="1-aminocyclopropane-1-carboxylate oxidase homolog 1"/>
    <property type="match status" value="1"/>
</dbReference>
<dbReference type="PROSITE" id="PS51471">
    <property type="entry name" value="FE2OG_OXY"/>
    <property type="match status" value="2"/>
</dbReference>
<keyword evidence="5" id="KW-0408">Iron</keyword>
<accession>A0A9D3VMI7</accession>
<evidence type="ECO:0000256" key="5">
    <source>
        <dbReference type="ARBA" id="ARBA00023004"/>
    </source>
</evidence>
<dbReference type="AlphaFoldDB" id="A0A9D3VMI7"/>
<comment type="similarity">
    <text evidence="2">Belongs to the iron/ascorbate-dependent oxidoreductase family.</text>
</comment>
<evidence type="ECO:0000313" key="7">
    <source>
        <dbReference type="EMBL" id="KAH1089285.1"/>
    </source>
</evidence>
<keyword evidence="8" id="KW-1185">Reference proteome</keyword>
<evidence type="ECO:0000256" key="4">
    <source>
        <dbReference type="ARBA" id="ARBA00023002"/>
    </source>
</evidence>
<dbReference type="InterPro" id="IPR005123">
    <property type="entry name" value="Oxoglu/Fe-dep_dioxygenase_dom"/>
</dbReference>
<comment type="cofactor">
    <cofactor evidence="1">
        <name>Fe cation</name>
        <dbReference type="ChEBI" id="CHEBI:24875"/>
    </cofactor>
</comment>
<protein>
    <recommendedName>
        <fullName evidence="6">Fe2OG dioxygenase domain-containing protein</fullName>
    </recommendedName>
</protein>
<reference evidence="7 8" key="1">
    <citation type="journal article" date="2021" name="Plant Biotechnol. J.">
        <title>Multi-omics assisted identification of the key and species-specific regulatory components of drought-tolerant mechanisms in Gossypium stocksii.</title>
        <authorList>
            <person name="Yu D."/>
            <person name="Ke L."/>
            <person name="Zhang D."/>
            <person name="Wu Y."/>
            <person name="Sun Y."/>
            <person name="Mei J."/>
            <person name="Sun J."/>
            <person name="Sun Y."/>
        </authorList>
    </citation>
    <scope>NUCLEOTIDE SEQUENCE [LARGE SCALE GENOMIC DNA]</scope>
    <source>
        <strain evidence="8">cv. E1</strain>
        <tissue evidence="7">Leaf</tissue>
    </source>
</reference>
<dbReference type="GO" id="GO:0046872">
    <property type="term" value="F:metal ion binding"/>
    <property type="evidence" value="ECO:0007669"/>
    <property type="project" value="UniProtKB-KW"/>
</dbReference>
<dbReference type="SUPFAM" id="SSF51197">
    <property type="entry name" value="Clavaminate synthase-like"/>
    <property type="match status" value="2"/>
</dbReference>
<dbReference type="Pfam" id="PF03171">
    <property type="entry name" value="2OG-FeII_Oxy"/>
    <property type="match status" value="2"/>
</dbReference>
<evidence type="ECO:0000256" key="1">
    <source>
        <dbReference type="ARBA" id="ARBA00001962"/>
    </source>
</evidence>
<dbReference type="InterPro" id="IPR026992">
    <property type="entry name" value="DIOX_N"/>
</dbReference>
<dbReference type="InterPro" id="IPR027443">
    <property type="entry name" value="IPNS-like_sf"/>
</dbReference>
<dbReference type="PANTHER" id="PTHR10209:SF865">
    <property type="entry name" value="1-AMINOCYCLOPROPANE-1-CARBOXYLATE OXIDASE HOMOLOG 1-LIKE"/>
    <property type="match status" value="1"/>
</dbReference>
<evidence type="ECO:0000313" key="8">
    <source>
        <dbReference type="Proteomes" id="UP000828251"/>
    </source>
</evidence>
<sequence length="654" mass="73565">MATETSVDYYRTKELKQFDDTKAGVKGLVDAGILNIPKIFVRPAEDLAADELNSNQKTIEVPIIDVSHIGDCIRLFNEQDLELKKELYSRDSAKKVKFLSNFDLYTSKALDWKDTLQLSLLDFDPDPSEMPPVCRKSTMEYIKHLKKLGETLFELLSEALDLQPNHLNSIGCSKGCSIVAHYYPPCPQPELTLGVRKHTDAGILTVLLQNHIGGLQVLHDDQWFDVHPIRGGLVKNVGDLLQVLSNDKFKSVKHRAIANHVGPRISVPCFFSGHASLLDKPFGPIKELLSEANPPRYKEFLLNEYLAKFDDTKAGVKGLLDNGILNIPKFFVRPAEDLAADEPNSGHKNIEVPIIDLSNIGDSIRRQEIVNEIRIASEEWGFFQVINHGIPLSVLDEMIEATRLFNEQDLELKMELYSRDGAKKVIFNSNSDLYTSQSADWRDTLRLTSFESNPDSSDLPPVYREPTMEYNKHINILAETLFELLSEALGLQPDHLSSMGCNKGCSVVSHYYPPCPEPELTLGLRKHADAGIMALLLQNHVTGLQVLHDDQWFDVHPARGGLVVNIGDLLQILSNDKFKSVKHRVTANRVGPRISVVCFFSGHADMLEEPFGTIKELISETNPPRYKEFVLKEYIDKVLSSPIDSKPAIDYYKL</sequence>
<feature type="domain" description="Fe2OG dioxygenase" evidence="6">
    <location>
        <begin position="172"/>
        <end position="273"/>
    </location>
</feature>
<dbReference type="GO" id="GO:0051213">
    <property type="term" value="F:dioxygenase activity"/>
    <property type="evidence" value="ECO:0007669"/>
    <property type="project" value="UniProtKB-ARBA"/>
</dbReference>
<dbReference type="Pfam" id="PF14226">
    <property type="entry name" value="DIOX_N"/>
    <property type="match status" value="1"/>
</dbReference>
<evidence type="ECO:0000256" key="3">
    <source>
        <dbReference type="ARBA" id="ARBA00022723"/>
    </source>
</evidence>
<dbReference type="PANTHER" id="PTHR10209">
    <property type="entry name" value="OXIDOREDUCTASE, 2OG-FE II OXYGENASE FAMILY PROTEIN"/>
    <property type="match status" value="1"/>
</dbReference>